<evidence type="ECO:0000256" key="1">
    <source>
        <dbReference type="ARBA" id="ARBA00004123"/>
    </source>
</evidence>
<keyword evidence="3" id="KW-0346">Stress response</keyword>
<evidence type="ECO:0008006" key="10">
    <source>
        <dbReference type="Google" id="ProtNLM"/>
    </source>
</evidence>
<feature type="compositionally biased region" description="Polar residues" evidence="5">
    <location>
        <begin position="462"/>
        <end position="497"/>
    </location>
</feature>
<evidence type="ECO:0000256" key="5">
    <source>
        <dbReference type="SAM" id="MobiDB-lite"/>
    </source>
</evidence>
<dbReference type="PANTHER" id="PTHR32263:SF5">
    <property type="entry name" value="INACTIVE POLY [ADP-RIBOSE] POLYMERASE SRO1-RELATED"/>
    <property type="match status" value="1"/>
</dbReference>
<feature type="region of interest" description="Disordered" evidence="5">
    <location>
        <begin position="460"/>
        <end position="506"/>
    </location>
</feature>
<dbReference type="AlphaFoldDB" id="A0A9D5DDL3"/>
<evidence type="ECO:0000313" key="9">
    <source>
        <dbReference type="Proteomes" id="UP001085076"/>
    </source>
</evidence>
<dbReference type="InterPro" id="IPR044964">
    <property type="entry name" value="RCD1/SRO1-5"/>
</dbReference>
<dbReference type="Gene3D" id="3.90.228.10">
    <property type="match status" value="1"/>
</dbReference>
<dbReference type="Proteomes" id="UP001085076">
    <property type="component" value="Miscellaneous, Linkage group lg01"/>
</dbReference>
<dbReference type="Pfam" id="PF12174">
    <property type="entry name" value="RST"/>
    <property type="match status" value="1"/>
</dbReference>
<accession>A0A9D5DDL3</accession>
<dbReference type="GO" id="GO:0005634">
    <property type="term" value="C:nucleus"/>
    <property type="evidence" value="ECO:0007669"/>
    <property type="project" value="UniProtKB-SubCell"/>
</dbReference>
<sequence length="612" mass="67617">MDPKNVKVLANGKKANTDCKTNHATVSAGCFTDGHASLPHQGILDQSSVKYYSNATTEGGKNGFCCCSQRHMLRNYQNFIKSGLPQRVLFYEDNGWKDFPGSVNSLVREDFQRKKAITEVIHESQHLLLNFFNMVVIHLATAFQKPIAWIDEHGKCFFPELYSEFDAPHGCFHSDKGNDVHVRCRPNGTREPDAPKISVSVAESSNSEVPDDVMISNADHTEEISAGFHNIAELHETTGENESCSLLASNIAGSGAFQEKSPKPASVPDVYSAVQNILLLGLGQYIVPKDIIGIFRTPLLDNSGQVRFKCFQEQVDHTKSHRGNANVRYAWLASSKDAVEDVMLKGVMQIKIPACGPMYGVGVHLAPANCSDVCASYSGVDENGLVYMVLCRVIMGNVELVQLGSKQSQPSSGSFDSGVDDLKKPKHYIIWNTHTDTHIYPEFVVTFKLPSKAKESLIGKESMSNTSGLTNSSSHSQSLDGICQSLSTPTRTSQGKAQASDKALKTPTSPWMPFSMLFAAISTKVPSQDMDLISTHYEQFKGRKITRMDLVKKLRQIIGDKLLISTITRLQHKLPPMAKRETPKQCCLVFLPFLGAVTEHLLWNKMHSEVVY</sequence>
<dbReference type="InterPro" id="IPR012317">
    <property type="entry name" value="Poly(ADP-ribose)pol_cat_dom"/>
</dbReference>
<dbReference type="GO" id="GO:0003950">
    <property type="term" value="F:NAD+ poly-ADP-ribosyltransferase activity"/>
    <property type="evidence" value="ECO:0007669"/>
    <property type="project" value="InterPro"/>
</dbReference>
<evidence type="ECO:0000313" key="8">
    <source>
        <dbReference type="EMBL" id="KAJ0989921.1"/>
    </source>
</evidence>
<evidence type="ECO:0000256" key="3">
    <source>
        <dbReference type="ARBA" id="ARBA00023016"/>
    </source>
</evidence>
<dbReference type="InterPro" id="IPR022003">
    <property type="entry name" value="RST"/>
</dbReference>
<reference evidence="8" key="2">
    <citation type="journal article" date="2022" name="Hortic Res">
        <title>The genome of Dioscorea zingiberensis sheds light on the biosynthesis, origin and evolution of the medicinally important diosgenin saponins.</title>
        <authorList>
            <person name="Li Y."/>
            <person name="Tan C."/>
            <person name="Li Z."/>
            <person name="Guo J."/>
            <person name="Li S."/>
            <person name="Chen X."/>
            <person name="Wang C."/>
            <person name="Dai X."/>
            <person name="Yang H."/>
            <person name="Song W."/>
            <person name="Hou L."/>
            <person name="Xu J."/>
            <person name="Tong Z."/>
            <person name="Xu A."/>
            <person name="Yuan X."/>
            <person name="Wang W."/>
            <person name="Yang Q."/>
            <person name="Chen L."/>
            <person name="Sun Z."/>
            <person name="Wang K."/>
            <person name="Pan B."/>
            <person name="Chen J."/>
            <person name="Bao Y."/>
            <person name="Liu F."/>
            <person name="Qi X."/>
            <person name="Gang D.R."/>
            <person name="Wen J."/>
            <person name="Li J."/>
        </authorList>
    </citation>
    <scope>NUCLEOTIDE SEQUENCE</scope>
    <source>
        <strain evidence="8">Dzin_1.0</strain>
    </source>
</reference>
<dbReference type="PROSITE" id="PS51059">
    <property type="entry name" value="PARP_CATALYTIC"/>
    <property type="match status" value="1"/>
</dbReference>
<dbReference type="PANTHER" id="PTHR32263">
    <property type="entry name" value="INACTIVE POLY [ADP-RIBOSE] POLYMERASE SRO4-RELATED"/>
    <property type="match status" value="1"/>
</dbReference>
<dbReference type="OrthoDB" id="6133115at2759"/>
<comment type="caution">
    <text evidence="8">The sequence shown here is derived from an EMBL/GenBank/DDBJ whole genome shotgun (WGS) entry which is preliminary data.</text>
</comment>
<dbReference type="SUPFAM" id="SSF56399">
    <property type="entry name" value="ADP-ribosylation"/>
    <property type="match status" value="1"/>
</dbReference>
<evidence type="ECO:0000259" key="6">
    <source>
        <dbReference type="PROSITE" id="PS51059"/>
    </source>
</evidence>
<dbReference type="Pfam" id="PF00644">
    <property type="entry name" value="PARP"/>
    <property type="match status" value="1"/>
</dbReference>
<feature type="domain" description="PARP catalytic" evidence="6">
    <location>
        <begin position="245"/>
        <end position="468"/>
    </location>
</feature>
<gene>
    <name evidence="8" type="ORF">J5N97_008277</name>
</gene>
<comment type="subcellular location">
    <subcellularLocation>
        <location evidence="1">Nucleus</location>
    </subcellularLocation>
</comment>
<feature type="domain" description="RST" evidence="7">
    <location>
        <begin position="505"/>
        <end position="576"/>
    </location>
</feature>
<name>A0A9D5DDL3_9LILI</name>
<organism evidence="8 9">
    <name type="scientific">Dioscorea zingiberensis</name>
    <dbReference type="NCBI Taxonomy" id="325984"/>
    <lineage>
        <taxon>Eukaryota</taxon>
        <taxon>Viridiplantae</taxon>
        <taxon>Streptophyta</taxon>
        <taxon>Embryophyta</taxon>
        <taxon>Tracheophyta</taxon>
        <taxon>Spermatophyta</taxon>
        <taxon>Magnoliopsida</taxon>
        <taxon>Liliopsida</taxon>
        <taxon>Dioscoreales</taxon>
        <taxon>Dioscoreaceae</taxon>
        <taxon>Dioscorea</taxon>
    </lineage>
</organism>
<reference evidence="8" key="1">
    <citation type="submission" date="2021-03" db="EMBL/GenBank/DDBJ databases">
        <authorList>
            <person name="Li Z."/>
            <person name="Yang C."/>
        </authorList>
    </citation>
    <scope>NUCLEOTIDE SEQUENCE</scope>
    <source>
        <strain evidence="8">Dzin_1.0</strain>
        <tissue evidence="8">Leaf</tissue>
    </source>
</reference>
<dbReference type="EMBL" id="JAGGNH010000001">
    <property type="protein sequence ID" value="KAJ0989921.1"/>
    <property type="molecule type" value="Genomic_DNA"/>
</dbReference>
<dbReference type="InterPro" id="IPR057823">
    <property type="entry name" value="WWE_RCD1"/>
</dbReference>
<keyword evidence="4" id="KW-0539">Nucleus</keyword>
<protein>
    <recommendedName>
        <fullName evidence="10">PARP</fullName>
    </recommendedName>
</protein>
<evidence type="ECO:0000256" key="4">
    <source>
        <dbReference type="ARBA" id="ARBA00023242"/>
    </source>
</evidence>
<keyword evidence="9" id="KW-1185">Reference proteome</keyword>
<dbReference type="Pfam" id="PF23467">
    <property type="entry name" value="WWE_5"/>
    <property type="match status" value="1"/>
</dbReference>
<proteinExistence type="predicted"/>
<evidence type="ECO:0000256" key="2">
    <source>
        <dbReference type="ARBA" id="ARBA00022473"/>
    </source>
</evidence>
<evidence type="ECO:0000259" key="7">
    <source>
        <dbReference type="PROSITE" id="PS51879"/>
    </source>
</evidence>
<dbReference type="PROSITE" id="PS51879">
    <property type="entry name" value="RST"/>
    <property type="match status" value="1"/>
</dbReference>
<keyword evidence="2" id="KW-0217">Developmental protein</keyword>